<protein>
    <submittedName>
        <fullName evidence="5">Riboflavin synthase</fullName>
        <ecNumber evidence="5">2.5.1.9</ecNumber>
    </submittedName>
</protein>
<dbReference type="InterPro" id="IPR026017">
    <property type="entry name" value="Lumazine-bd_dom"/>
</dbReference>
<dbReference type="Proteomes" id="UP001214415">
    <property type="component" value="Chromosome 3"/>
</dbReference>
<proteinExistence type="predicted"/>
<dbReference type="InterPro" id="IPR001783">
    <property type="entry name" value="Lumazine-bd"/>
</dbReference>
<feature type="domain" description="Lumazine-binding" evidence="4">
    <location>
        <begin position="105"/>
        <end position="232"/>
    </location>
</feature>
<organism evidence="5 6">
    <name type="scientific">Malassezia equina</name>
    <dbReference type="NCBI Taxonomy" id="1381935"/>
    <lineage>
        <taxon>Eukaryota</taxon>
        <taxon>Fungi</taxon>
        <taxon>Dikarya</taxon>
        <taxon>Basidiomycota</taxon>
        <taxon>Ustilaginomycotina</taxon>
        <taxon>Malasseziomycetes</taxon>
        <taxon>Malasseziales</taxon>
        <taxon>Malasseziaceae</taxon>
        <taxon>Malassezia</taxon>
    </lineage>
</organism>
<sequence length="262" mass="27894">MFTGLVERVARIAEVIERDARSGSYSLVIGDAAAILDDAHDGDSIAVNGVCLTVTRFDLQAHGGCFQVDVAPETLLRTNLGQLKVNDRVNCERAMAPTTRFGGHMVQGHVDTVATLQSIVPNESALTLTLRLVYEPPREGEATLPLPSTLSPYLVPKGYVTLDGTSLTLVDVSPATGGALSAQDSTPVAETVEFTVMLIPHTQAHIALPSRPIGARVNVEFDMVGKYVYRSLVGELQRLDGAESGAGLTTAMLQRLIARAQS</sequence>
<dbReference type="Pfam" id="PF00677">
    <property type="entry name" value="Lum_binding"/>
    <property type="match status" value="2"/>
</dbReference>
<dbReference type="PROSITE" id="PS51177">
    <property type="entry name" value="LUMAZINE_BIND"/>
    <property type="match status" value="2"/>
</dbReference>
<feature type="domain" description="Lumazine-binding" evidence="4">
    <location>
        <begin position="1"/>
        <end position="104"/>
    </location>
</feature>
<evidence type="ECO:0000256" key="1">
    <source>
        <dbReference type="ARBA" id="ARBA00022679"/>
    </source>
</evidence>
<reference evidence="5" key="1">
    <citation type="submission" date="2023-03" db="EMBL/GenBank/DDBJ databases">
        <title>Mating type loci evolution in Malassezia.</title>
        <authorList>
            <person name="Coelho M.A."/>
        </authorList>
    </citation>
    <scope>NUCLEOTIDE SEQUENCE</scope>
    <source>
        <strain evidence="5">CBS 12830</strain>
    </source>
</reference>
<dbReference type="GO" id="GO:0009231">
    <property type="term" value="P:riboflavin biosynthetic process"/>
    <property type="evidence" value="ECO:0007669"/>
    <property type="project" value="TreeGrafter"/>
</dbReference>
<evidence type="ECO:0000313" key="6">
    <source>
        <dbReference type="Proteomes" id="UP001214415"/>
    </source>
</evidence>
<feature type="repeat" description="Lumazine-binding" evidence="3">
    <location>
        <begin position="1"/>
        <end position="104"/>
    </location>
</feature>
<accession>A0AAF0IYL0</accession>
<dbReference type="CDD" id="cd00402">
    <property type="entry name" value="Riboflavin_synthase_like"/>
    <property type="match status" value="1"/>
</dbReference>
<keyword evidence="2" id="KW-0677">Repeat</keyword>
<dbReference type="Gene3D" id="2.40.30.20">
    <property type="match status" value="2"/>
</dbReference>
<dbReference type="InterPro" id="IPR017938">
    <property type="entry name" value="Riboflavin_synthase-like_b-brl"/>
</dbReference>
<dbReference type="NCBIfam" id="NF006767">
    <property type="entry name" value="PRK09289.1"/>
    <property type="match status" value="1"/>
</dbReference>
<evidence type="ECO:0000256" key="3">
    <source>
        <dbReference type="PROSITE-ProRule" id="PRU00524"/>
    </source>
</evidence>
<evidence type="ECO:0000259" key="4">
    <source>
        <dbReference type="PROSITE" id="PS51177"/>
    </source>
</evidence>
<evidence type="ECO:0000256" key="2">
    <source>
        <dbReference type="ARBA" id="ARBA00022737"/>
    </source>
</evidence>
<dbReference type="EC" id="2.5.1.9" evidence="5"/>
<dbReference type="AlphaFoldDB" id="A0AAF0IYL0"/>
<dbReference type="EMBL" id="CP119902">
    <property type="protein sequence ID" value="WFD22986.1"/>
    <property type="molecule type" value="Genomic_DNA"/>
</dbReference>
<keyword evidence="6" id="KW-1185">Reference proteome</keyword>
<dbReference type="SUPFAM" id="SSF63380">
    <property type="entry name" value="Riboflavin synthase domain-like"/>
    <property type="match status" value="2"/>
</dbReference>
<name>A0AAF0IYL0_9BASI</name>
<dbReference type="NCBIfam" id="TIGR00187">
    <property type="entry name" value="ribE"/>
    <property type="match status" value="1"/>
</dbReference>
<dbReference type="InterPro" id="IPR023366">
    <property type="entry name" value="ATP_synth_asu-like_sf"/>
</dbReference>
<dbReference type="PANTHER" id="PTHR21098">
    <property type="entry name" value="RIBOFLAVIN SYNTHASE ALPHA CHAIN"/>
    <property type="match status" value="1"/>
</dbReference>
<dbReference type="PANTHER" id="PTHR21098:SF0">
    <property type="entry name" value="RIBOFLAVIN SYNTHASE"/>
    <property type="match status" value="1"/>
</dbReference>
<keyword evidence="1 5" id="KW-0808">Transferase</keyword>
<dbReference type="FunFam" id="2.40.30.20:FF:000003">
    <property type="entry name" value="Riboflavin synthase, alpha subunit"/>
    <property type="match status" value="1"/>
</dbReference>
<feature type="repeat" description="Lumazine-binding" evidence="3">
    <location>
        <begin position="105"/>
        <end position="232"/>
    </location>
</feature>
<evidence type="ECO:0000313" key="5">
    <source>
        <dbReference type="EMBL" id="WFD22986.1"/>
    </source>
</evidence>
<gene>
    <name evidence="5" type="primary">RIB5</name>
    <name evidence="5" type="ORF">MEQU1_001670</name>
</gene>
<dbReference type="GO" id="GO:0004746">
    <property type="term" value="F:riboflavin synthase activity"/>
    <property type="evidence" value="ECO:0007669"/>
    <property type="project" value="UniProtKB-EC"/>
</dbReference>